<organism evidence="1 2">
    <name type="scientific">Rozella allomycis (strain CSF55)</name>
    <dbReference type="NCBI Taxonomy" id="988480"/>
    <lineage>
        <taxon>Eukaryota</taxon>
        <taxon>Fungi</taxon>
        <taxon>Fungi incertae sedis</taxon>
        <taxon>Cryptomycota</taxon>
        <taxon>Cryptomycota incertae sedis</taxon>
        <taxon>Rozella</taxon>
    </lineage>
</organism>
<dbReference type="Proteomes" id="UP000281549">
    <property type="component" value="Unassembled WGS sequence"/>
</dbReference>
<name>A0A4P9YG31_ROZAC</name>
<dbReference type="AlphaFoldDB" id="A0A4P9YG31"/>
<gene>
    <name evidence="1" type="ORF">ROZALSC1DRAFT_23510</name>
</gene>
<proteinExistence type="predicted"/>
<evidence type="ECO:0000313" key="2">
    <source>
        <dbReference type="Proteomes" id="UP000281549"/>
    </source>
</evidence>
<evidence type="ECO:0000313" key="1">
    <source>
        <dbReference type="EMBL" id="RKP18148.1"/>
    </source>
</evidence>
<protein>
    <submittedName>
        <fullName evidence="1">Uncharacterized protein</fullName>
    </submittedName>
</protein>
<accession>A0A4P9YG31</accession>
<reference evidence="2" key="1">
    <citation type="journal article" date="2018" name="Nat. Microbiol.">
        <title>Leveraging single-cell genomics to expand the fungal tree of life.</title>
        <authorList>
            <person name="Ahrendt S.R."/>
            <person name="Quandt C.A."/>
            <person name="Ciobanu D."/>
            <person name="Clum A."/>
            <person name="Salamov A."/>
            <person name="Andreopoulos B."/>
            <person name="Cheng J.F."/>
            <person name="Woyke T."/>
            <person name="Pelin A."/>
            <person name="Henrissat B."/>
            <person name="Reynolds N.K."/>
            <person name="Benny G.L."/>
            <person name="Smith M.E."/>
            <person name="James T.Y."/>
            <person name="Grigoriev I.V."/>
        </authorList>
    </citation>
    <scope>NUCLEOTIDE SEQUENCE [LARGE SCALE GENOMIC DNA]</scope>
    <source>
        <strain evidence="2">CSF55</strain>
    </source>
</reference>
<dbReference type="EMBL" id="ML005546">
    <property type="protein sequence ID" value="RKP18148.1"/>
    <property type="molecule type" value="Genomic_DNA"/>
</dbReference>
<sequence>MPINELISQNFIPESPENPTIAFHLALLKLGRSMYLTGNLPHETIWKHCKINLFWKQIIYIIDFLAFGGYDVAPLFLSIISIRIEIRQDPLRVRTPLFDNYSKEVTRKSDLQSSEFCELLRDSIFELGLKELLLATHEILGYAVSNRRHSKRSASSRL</sequence>